<protein>
    <recommendedName>
        <fullName evidence="3">Large polyvalent protein associated domain-containing protein</fullName>
    </recommendedName>
</protein>
<name>A0A6J5SJI9_9CAUD</name>
<feature type="compositionally biased region" description="Polar residues" evidence="1">
    <location>
        <begin position="17"/>
        <end position="27"/>
    </location>
</feature>
<sequence>MAGGVSFSPFGKKAKSNEGTSTDANGNTIYTDAQGHVTILKAAGSGSSGKYNLDAEIQKLQTTKFKTQVELAKGDLKASEAAAATNQIFNIGEGKGIGGAIGRQISGGTGAMARAIKTDLGWLGSGLSAIQKYVTDPVVRDLSSVTTEAIHAGKALSDYSSGYNVKESDKPSWDRYVKNANTPGYRSFSEGSDYYVKGNWGKVLNLAEDIVYDPTTYLTLGAGTSSAAGRLALATEFATEDMLIKYPEMASKLGNVARYGATEIPLHIRQAEGITAGVKFFGAEVPYTDGLAKAWRYTVSEARAGVGDVIYKGLGEGGTNFITKAKMLPAVESGIFREAGINATNHQFISAVAERSAGYAGRGVRGHSMEVLSAEELNHLTALSAAETLGDKTVENITHAIETPALRSTLSPQAQHVLDSFVSWKDNAYNRLNERMQAMGKRYGLDINNLSVLDDHMYHQLTTRAKQDVFGKNGKARSFFSSLTANDVIEGRGVASFRKYTKGSKFMNETLQEGTIAEINAIFKRQMKVDYNFFETDLRIVSSGYKESIARLEGRVAYVSRAMEFGPDFVKPLISKVVRDDQLINKLTQSTTLLQAAQKRIMGRIKRGIGTAANKTGTETQLRNATEFITSILDGRYMQRQAIDAETARLVADMDKVIAQLDNAKQYAMTLTADQRAHYADVHMAMYTEAHAYRQALLDGHGERFMALKQARAEYVKLYPNAAGSEMDGKSLEWFAEKIDRGNNGGEALTTAQFTVLKNQEKDLISVLDSMPKNADNQAAIAAKEEELTIIRAQIDGQVELNAAKANATYASQGVMYGFVPDPEAFGTPFHMWTTAAPADADGTFRRMEDSLIAHATPEELLIDPRKVEHMAAIVGTPDLAQSIGTFWGSVGMPDYVWNDIVHNAYTNGVVDNLVWEKRPEKAFLLDGILRFNKVVEKAKAAGEDISPEEIQNFFDWFKASNRAVLAKTDRLNSDAVTESLMQHVFQQLTNDGKAEGFVGVLAPMKTFVKDAPHGEWAVLIHKGEGAPVVGHRFVNEVQFVKDNPLAASIMDGTQEAYQLGLFDHADELAKAGIDIQNVLDSRIQMQNELFGVQQKTAGTELAIKAKALNERLVTVNGKQYPESVVRSNLSKIEDKIDGAYAKIDADVAKTTEDEFGVGALQRQRLSLEDHIKVQYANADALNNWTPQFEQGVVNDVAEMVLHLQRIPDAGASRGANAAWIRETEKILQNSSLFTEPAVKEAYDKVVKLTLANTVDLAKVEGELTSEMFKLSQAQAGITGRFAYDEALKGWTAIQQLGVQMPEEVVNRWLPNIKKLTNQAEAGKFSQSVKRVNDYWKRYVTSSVGFFVRNGYSGTFMNYADGVTNAHIMEGTQWAWVQSDIVRSAEKKYTKTGKSFGNWMERAGIDVNDPKAVEEANKVMEVVFATGRGSTSDAAVPVVNRWKATKWMDNNKITKDWRLGDNPYLNFFSGKNDNVERALRIPMALDSIRRGDTIDQAIARIQHIHFDYGDVSKLDEKAKRWVPFWIWGSRNVPLQISQQITHPKAYYEYNKIKSQLPIKEDDLSTTAKEGMILPAWMRTYGPMGVGAGSLLKPDLPQVRLSQQIQGFLDPTKLLGQTIPMVKVPIETYFLHRQTGLDVGPFKPTEARGYEKYVAKLVQALSGNNYIKIDKSNNITMPQEISYIIEQALPPLSQINRLTGGRTGGKDSLNERWLSSVLSWFGIPYQGIGNVQAYNEVRRREFDYQNLTKQLKDVSTQNQRAKGIGITP</sequence>
<proteinExistence type="predicted"/>
<evidence type="ECO:0000256" key="1">
    <source>
        <dbReference type="SAM" id="MobiDB-lite"/>
    </source>
</evidence>
<accession>A0A6J5SJI9</accession>
<reference evidence="2" key="1">
    <citation type="submission" date="2020-05" db="EMBL/GenBank/DDBJ databases">
        <authorList>
            <person name="Chiriac C."/>
            <person name="Salcher M."/>
            <person name="Ghai R."/>
            <person name="Kavagutti S V."/>
        </authorList>
    </citation>
    <scope>NUCLEOTIDE SEQUENCE</scope>
</reference>
<evidence type="ECO:0008006" key="3">
    <source>
        <dbReference type="Google" id="ProtNLM"/>
    </source>
</evidence>
<evidence type="ECO:0000313" key="2">
    <source>
        <dbReference type="EMBL" id="CAB4213961.1"/>
    </source>
</evidence>
<organism evidence="2">
    <name type="scientific">uncultured Caudovirales phage</name>
    <dbReference type="NCBI Taxonomy" id="2100421"/>
    <lineage>
        <taxon>Viruses</taxon>
        <taxon>Duplodnaviria</taxon>
        <taxon>Heunggongvirae</taxon>
        <taxon>Uroviricota</taxon>
        <taxon>Caudoviricetes</taxon>
        <taxon>Peduoviridae</taxon>
        <taxon>Maltschvirus</taxon>
        <taxon>Maltschvirus maltsch</taxon>
    </lineage>
</organism>
<gene>
    <name evidence="2" type="ORF">UFOVP1460_6</name>
</gene>
<dbReference type="EMBL" id="LR797403">
    <property type="protein sequence ID" value="CAB4213961.1"/>
    <property type="molecule type" value="Genomic_DNA"/>
</dbReference>
<feature type="region of interest" description="Disordered" evidence="1">
    <location>
        <begin position="1"/>
        <end position="27"/>
    </location>
</feature>